<dbReference type="AlphaFoldDB" id="A0A6S6SLG5"/>
<feature type="domain" description="Band 7" evidence="2">
    <location>
        <begin position="23"/>
        <end position="171"/>
    </location>
</feature>
<dbReference type="InterPro" id="IPR001107">
    <property type="entry name" value="Band_7"/>
</dbReference>
<dbReference type="EMBL" id="CACVAQ010000091">
    <property type="protein sequence ID" value="CAA6803795.1"/>
    <property type="molecule type" value="Genomic_DNA"/>
</dbReference>
<reference evidence="3" key="1">
    <citation type="submission" date="2020-01" db="EMBL/GenBank/DDBJ databases">
        <authorList>
            <person name="Meier V. D."/>
            <person name="Meier V D."/>
        </authorList>
    </citation>
    <scope>NUCLEOTIDE SEQUENCE</scope>
    <source>
        <strain evidence="3">HLG_WM_MAG_10</strain>
    </source>
</reference>
<evidence type="ECO:0000313" key="3">
    <source>
        <dbReference type="EMBL" id="CAA6803795.1"/>
    </source>
</evidence>
<name>A0A6S6SLG5_9BACT</name>
<dbReference type="InterPro" id="IPR036013">
    <property type="entry name" value="Band_7/SPFH_dom_sf"/>
</dbReference>
<accession>A0A6S6SLG5</accession>
<comment type="subcellular location">
    <subcellularLocation>
        <location evidence="1">Membrane</location>
        <topology evidence="1">Single-pass membrane protein</topology>
    </subcellularLocation>
</comment>
<protein>
    <recommendedName>
        <fullName evidence="2">Band 7 domain-containing protein</fullName>
    </recommendedName>
</protein>
<proteinExistence type="predicted"/>
<evidence type="ECO:0000256" key="1">
    <source>
        <dbReference type="ARBA" id="ARBA00004167"/>
    </source>
</evidence>
<dbReference type="GO" id="GO:0016020">
    <property type="term" value="C:membrane"/>
    <property type="evidence" value="ECO:0007669"/>
    <property type="project" value="UniProtKB-SubCell"/>
</dbReference>
<sequence length="205" mass="23739">MIGLIIGVTSIVAWLIWSNAFYEVREGFALIRWGLGGDKVYFRGSFFAYPLVHRVEKIKIKEQRVLINRTGNKNVRTQDNIRVELQVTFFVQIRLTNWDVLQVAKTFGGAQAMDKEVLKKVFEPKLIPVIETLVKQSTYQDLERNPKPFIRALKQALELDFGGYEVNRIRIASLKNSPLDAYDIDDNALDVEGFKNLKKWFKENN</sequence>
<gene>
    <name evidence="3" type="ORF">HELGO_WM32875</name>
</gene>
<evidence type="ECO:0000259" key="2">
    <source>
        <dbReference type="Pfam" id="PF01145"/>
    </source>
</evidence>
<dbReference type="SUPFAM" id="SSF117892">
    <property type="entry name" value="Band 7/SPFH domain"/>
    <property type="match status" value="1"/>
</dbReference>
<dbReference type="Pfam" id="PF01145">
    <property type="entry name" value="Band_7"/>
    <property type="match status" value="1"/>
</dbReference>
<dbReference type="Gene3D" id="3.30.479.30">
    <property type="entry name" value="Band 7 domain"/>
    <property type="match status" value="1"/>
</dbReference>
<organism evidence="3">
    <name type="scientific">uncultured Aureispira sp</name>
    <dbReference type="NCBI Taxonomy" id="1331704"/>
    <lineage>
        <taxon>Bacteria</taxon>
        <taxon>Pseudomonadati</taxon>
        <taxon>Bacteroidota</taxon>
        <taxon>Saprospiria</taxon>
        <taxon>Saprospirales</taxon>
        <taxon>Saprospiraceae</taxon>
        <taxon>Aureispira</taxon>
        <taxon>environmental samples</taxon>
    </lineage>
</organism>